<dbReference type="SUPFAM" id="SSF53323">
    <property type="entry name" value="Pyruvate-ferredoxin oxidoreductase, PFOR, domain III"/>
    <property type="match status" value="1"/>
</dbReference>
<feature type="domain" description="Pyruvate/ketoisovalerate oxidoreductase catalytic" evidence="4">
    <location>
        <begin position="11"/>
        <end position="184"/>
    </location>
</feature>
<dbReference type="PANTHER" id="PTHR43366">
    <property type="entry name" value="PYRUVATE SYNTHASE SUBUNIT PORC"/>
    <property type="match status" value="1"/>
</dbReference>
<name>A0A7C4HDE6_STAMA</name>
<dbReference type="EMBL" id="DTAN01000110">
    <property type="protein sequence ID" value="HGU65138.1"/>
    <property type="molecule type" value="Genomic_DNA"/>
</dbReference>
<accession>A0A7C4HDE6</accession>
<evidence type="ECO:0000313" key="5">
    <source>
        <dbReference type="EMBL" id="HGM58291.1"/>
    </source>
</evidence>
<evidence type="ECO:0000256" key="2">
    <source>
        <dbReference type="ARBA" id="ARBA00023002"/>
    </source>
</evidence>
<evidence type="ECO:0000259" key="4">
    <source>
        <dbReference type="Pfam" id="PF01558"/>
    </source>
</evidence>
<keyword evidence="5" id="KW-0670">Pyruvate</keyword>
<dbReference type="InterPro" id="IPR019752">
    <property type="entry name" value="Pyrv/ketoisovalerate_OxRed_cat"/>
</dbReference>
<proteinExistence type="predicted"/>
<dbReference type="InterPro" id="IPR011894">
    <property type="entry name" value="PorC_KorC"/>
</dbReference>
<comment type="catalytic activity">
    <reaction evidence="3">
        <text>2 oxidized [2Fe-2S]-[ferredoxin] + pyruvate + CoA = 2 reduced [2Fe-2S]-[ferredoxin] + acetyl-CoA + CO2 + H(+)</text>
        <dbReference type="Rhea" id="RHEA:12765"/>
        <dbReference type="Rhea" id="RHEA-COMP:10000"/>
        <dbReference type="Rhea" id="RHEA-COMP:10001"/>
        <dbReference type="ChEBI" id="CHEBI:15361"/>
        <dbReference type="ChEBI" id="CHEBI:15378"/>
        <dbReference type="ChEBI" id="CHEBI:16526"/>
        <dbReference type="ChEBI" id="CHEBI:33737"/>
        <dbReference type="ChEBI" id="CHEBI:33738"/>
        <dbReference type="ChEBI" id="CHEBI:57287"/>
        <dbReference type="ChEBI" id="CHEBI:57288"/>
        <dbReference type="EC" id="1.2.7.1"/>
    </reaction>
</comment>
<sequence length="193" mass="21259">MFYEIIFYGRGGQGGVTAANILVLAAMYQGLHAQGFPFFGAERRGAPVMSFARLSDKPILKHGMFNEADVLIVLDYRLAEMGVLNKVRVRDNGYIVLNAPDNYEIDLSKYSLGRNVEIYQVDATKIAIENKLVVAGWPVVNTSMLGAFSKAINLINIDNIAKAVKNYFGGRIGEINAHASIQAFEKTKLVLKV</sequence>
<dbReference type="InterPro" id="IPR002869">
    <property type="entry name" value="Pyrv_flavodox_OxRed_cen"/>
</dbReference>
<evidence type="ECO:0000313" key="6">
    <source>
        <dbReference type="EMBL" id="HGU65138.1"/>
    </source>
</evidence>
<dbReference type="Pfam" id="PF01558">
    <property type="entry name" value="POR"/>
    <property type="match status" value="1"/>
</dbReference>
<dbReference type="EC" id="1.2.7.1" evidence="1"/>
<dbReference type="NCBIfam" id="TIGR02175">
    <property type="entry name" value="PorC_KorC"/>
    <property type="match status" value="1"/>
</dbReference>
<gene>
    <name evidence="6" type="ORF">ENT92_02855</name>
    <name evidence="5" type="ORF">ENU14_01700</name>
</gene>
<dbReference type="Gene3D" id="3.40.920.10">
    <property type="entry name" value="Pyruvate-ferredoxin oxidoreductase, PFOR, domain III"/>
    <property type="match status" value="1"/>
</dbReference>
<comment type="caution">
    <text evidence="5">The sequence shown here is derived from an EMBL/GenBank/DDBJ whole genome shotgun (WGS) entry which is preliminary data.</text>
</comment>
<reference evidence="5" key="1">
    <citation type="journal article" date="2020" name="mSystems">
        <title>Genome- and Community-Level Interaction Insights into Carbon Utilization and Element Cycling Functions of Hydrothermarchaeota in Hydrothermal Sediment.</title>
        <authorList>
            <person name="Zhou Z."/>
            <person name="Liu Y."/>
            <person name="Xu W."/>
            <person name="Pan J."/>
            <person name="Luo Z.H."/>
            <person name="Li M."/>
        </authorList>
    </citation>
    <scope>NUCLEOTIDE SEQUENCE [LARGE SCALE GENOMIC DNA]</scope>
    <source>
        <strain evidence="6">SpSt-622</strain>
        <strain evidence="5">SpSt-642</strain>
    </source>
</reference>
<protein>
    <recommendedName>
        <fullName evidence="1">pyruvate synthase</fullName>
        <ecNumber evidence="1">1.2.7.1</ecNumber>
    </recommendedName>
</protein>
<dbReference type="GO" id="GO:0019164">
    <property type="term" value="F:pyruvate synthase activity"/>
    <property type="evidence" value="ECO:0007669"/>
    <property type="project" value="UniProtKB-EC"/>
</dbReference>
<dbReference type="AlphaFoldDB" id="A0A7C4HDE6"/>
<evidence type="ECO:0000256" key="3">
    <source>
        <dbReference type="ARBA" id="ARBA00049357"/>
    </source>
</evidence>
<evidence type="ECO:0000256" key="1">
    <source>
        <dbReference type="ARBA" id="ARBA00012822"/>
    </source>
</evidence>
<dbReference type="InterPro" id="IPR051626">
    <property type="entry name" value="Oxidoreductase_gamma_subunit"/>
</dbReference>
<dbReference type="EMBL" id="DTBJ01000016">
    <property type="protein sequence ID" value="HGM58291.1"/>
    <property type="molecule type" value="Genomic_DNA"/>
</dbReference>
<organism evidence="5">
    <name type="scientific">Staphylothermus marinus</name>
    <dbReference type="NCBI Taxonomy" id="2280"/>
    <lineage>
        <taxon>Archaea</taxon>
        <taxon>Thermoproteota</taxon>
        <taxon>Thermoprotei</taxon>
        <taxon>Desulfurococcales</taxon>
        <taxon>Desulfurococcaceae</taxon>
        <taxon>Staphylothermus</taxon>
    </lineage>
</organism>
<dbReference type="PANTHER" id="PTHR43366:SF1">
    <property type="entry name" value="PYRUVATE SYNTHASE SUBUNIT PORC"/>
    <property type="match status" value="1"/>
</dbReference>
<keyword evidence="2" id="KW-0560">Oxidoreductase</keyword>